<keyword evidence="3" id="KW-1185">Reference proteome</keyword>
<name>A0A8H6MPV8_9PEZI</name>
<accession>A0A8H6MPV8</accession>
<evidence type="ECO:0000313" key="2">
    <source>
        <dbReference type="EMBL" id="KAF6804604.1"/>
    </source>
</evidence>
<reference evidence="2 3" key="1">
    <citation type="journal article" date="2020" name="Phytopathology">
        <title>Genome Sequence Resources of Colletotrichum truncatum, C. plurivorum, C. musicola, and C. sojae: Four Species Pathogenic to Soybean (Glycine max).</title>
        <authorList>
            <person name="Rogerio F."/>
            <person name="Boufleur T.R."/>
            <person name="Ciampi-Guillardi M."/>
            <person name="Sukno S.A."/>
            <person name="Thon M.R."/>
            <person name="Massola Junior N.S."/>
            <person name="Baroncelli R."/>
        </authorList>
    </citation>
    <scope>NUCLEOTIDE SEQUENCE [LARGE SCALE GENOMIC DNA]</scope>
    <source>
        <strain evidence="2 3">LFN0009</strain>
    </source>
</reference>
<evidence type="ECO:0000313" key="3">
    <source>
        <dbReference type="Proteomes" id="UP000652219"/>
    </source>
</evidence>
<organism evidence="2 3">
    <name type="scientific">Colletotrichum sojae</name>
    <dbReference type="NCBI Taxonomy" id="2175907"/>
    <lineage>
        <taxon>Eukaryota</taxon>
        <taxon>Fungi</taxon>
        <taxon>Dikarya</taxon>
        <taxon>Ascomycota</taxon>
        <taxon>Pezizomycotina</taxon>
        <taxon>Sordariomycetes</taxon>
        <taxon>Hypocreomycetidae</taxon>
        <taxon>Glomerellales</taxon>
        <taxon>Glomerellaceae</taxon>
        <taxon>Colletotrichum</taxon>
        <taxon>Colletotrichum orchidearum species complex</taxon>
    </lineage>
</organism>
<sequence>MGWAITPILSSLSTRPPREDKTTSRSNKSDETGDTVAASETGARLQLSCKLERTESRPREIFLARAASRDTALESCSAISGELNSLIDIGLDYHRAPDCLLQPTYL</sequence>
<feature type="compositionally biased region" description="Basic and acidic residues" evidence="1">
    <location>
        <begin position="16"/>
        <end position="31"/>
    </location>
</feature>
<dbReference type="EMBL" id="WIGN01000204">
    <property type="protein sequence ID" value="KAF6804604.1"/>
    <property type="molecule type" value="Genomic_DNA"/>
</dbReference>
<dbReference type="Proteomes" id="UP000652219">
    <property type="component" value="Unassembled WGS sequence"/>
</dbReference>
<protein>
    <submittedName>
        <fullName evidence="2">Uncharacterized protein</fullName>
    </submittedName>
</protein>
<feature type="region of interest" description="Disordered" evidence="1">
    <location>
        <begin position="1"/>
        <end position="39"/>
    </location>
</feature>
<gene>
    <name evidence="2" type="ORF">CSOJ01_10074</name>
</gene>
<dbReference type="AlphaFoldDB" id="A0A8H6MPV8"/>
<comment type="caution">
    <text evidence="2">The sequence shown here is derived from an EMBL/GenBank/DDBJ whole genome shotgun (WGS) entry which is preliminary data.</text>
</comment>
<evidence type="ECO:0000256" key="1">
    <source>
        <dbReference type="SAM" id="MobiDB-lite"/>
    </source>
</evidence>
<proteinExistence type="predicted"/>